<dbReference type="InterPro" id="IPR003488">
    <property type="entry name" value="DprA"/>
</dbReference>
<evidence type="ECO:0000256" key="1">
    <source>
        <dbReference type="ARBA" id="ARBA00006525"/>
    </source>
</evidence>
<sequence>MKNARYLIWLQLTVGVGKAIKPIIDYFGSAENLYNSNYLQRKVCPNVTDKMLDAMESTPIEKADEIIAVCKQNGWDIITVDDENYPNKLKEIFDPPAVLYVDGKMPDVDKMLSIAVVGTRKPSNYAKSVARVISKGLARCNAVVISGGALGIDTSAHIGALECGGITVAVMGCGLGSNYLASNENLRRRITEKGAVISEFPPFTPASRFTFPMRNRIISGLADGVFVAEAGTKSGSLITATFAVSQNRDMFATAASIFDKRFNGTNKLISDGAVPVVDVESIISHYTEKYVTLDMSRLATVDELLNDEYKKRDLTPEQDEEITFENIEKHRKNRTQIDERSRQLVGDEKSVFDAMDDDFKDVESIANVAQLDINSVLVALTMLELDGLCESGMGKRYRRKQS</sequence>
<feature type="domain" description="DprA winged helix" evidence="3">
    <location>
        <begin position="342"/>
        <end position="394"/>
    </location>
</feature>
<reference evidence="4 5" key="1">
    <citation type="submission" date="2017-02" db="EMBL/GenBank/DDBJ databases">
        <authorList>
            <person name="Peterson S.W."/>
        </authorList>
    </citation>
    <scope>NUCLEOTIDE SEQUENCE [LARGE SCALE GENOMIC DNA]</scope>
    <source>
        <strain evidence="4 5">ATCC 51222</strain>
    </source>
</reference>
<dbReference type="Pfam" id="PF17782">
    <property type="entry name" value="WHD_DprA"/>
    <property type="match status" value="1"/>
</dbReference>
<dbReference type="OrthoDB" id="9785707at2"/>
<dbReference type="Pfam" id="PF02481">
    <property type="entry name" value="DNA_processg_A"/>
    <property type="match status" value="1"/>
</dbReference>
<evidence type="ECO:0000259" key="3">
    <source>
        <dbReference type="Pfam" id="PF17782"/>
    </source>
</evidence>
<organism evidence="4 5">
    <name type="scientific">Eubacterium coprostanoligenes</name>
    <dbReference type="NCBI Taxonomy" id="290054"/>
    <lineage>
        <taxon>Bacteria</taxon>
        <taxon>Bacillati</taxon>
        <taxon>Bacillota</taxon>
        <taxon>Clostridia</taxon>
        <taxon>Eubacteriales</taxon>
        <taxon>Eubacteriaceae</taxon>
        <taxon>Eubacterium</taxon>
    </lineage>
</organism>
<dbReference type="SUPFAM" id="SSF102405">
    <property type="entry name" value="MCP/YpsA-like"/>
    <property type="match status" value="1"/>
</dbReference>
<accession>A0A1T4L6P8</accession>
<gene>
    <name evidence="4" type="ORF">SAMN02745114_00784</name>
</gene>
<dbReference type="RefSeq" id="WP_078768271.1">
    <property type="nucleotide sequence ID" value="NZ_FUWW01000006.1"/>
</dbReference>
<feature type="domain" description="Smf/DprA SLOG" evidence="2">
    <location>
        <begin position="77"/>
        <end position="285"/>
    </location>
</feature>
<proteinExistence type="inferred from homology"/>
<dbReference type="Gene3D" id="3.40.50.450">
    <property type="match status" value="1"/>
</dbReference>
<dbReference type="AlphaFoldDB" id="A0A1T4L6P8"/>
<dbReference type="PANTHER" id="PTHR43022">
    <property type="entry name" value="PROTEIN SMF"/>
    <property type="match status" value="1"/>
</dbReference>
<evidence type="ECO:0000313" key="5">
    <source>
        <dbReference type="Proteomes" id="UP000190657"/>
    </source>
</evidence>
<comment type="similarity">
    <text evidence="1">Belongs to the DprA/Smf family.</text>
</comment>
<dbReference type="NCBIfam" id="TIGR00732">
    <property type="entry name" value="dprA"/>
    <property type="match status" value="1"/>
</dbReference>
<dbReference type="Proteomes" id="UP000190657">
    <property type="component" value="Unassembled WGS sequence"/>
</dbReference>
<dbReference type="InterPro" id="IPR041614">
    <property type="entry name" value="DprA_WH"/>
</dbReference>
<dbReference type="PANTHER" id="PTHR43022:SF1">
    <property type="entry name" value="PROTEIN SMF"/>
    <property type="match status" value="1"/>
</dbReference>
<evidence type="ECO:0000313" key="4">
    <source>
        <dbReference type="EMBL" id="SJZ50211.1"/>
    </source>
</evidence>
<dbReference type="EMBL" id="FUWW01000006">
    <property type="protein sequence ID" value="SJZ50211.1"/>
    <property type="molecule type" value="Genomic_DNA"/>
</dbReference>
<dbReference type="GO" id="GO:0009294">
    <property type="term" value="P:DNA-mediated transformation"/>
    <property type="evidence" value="ECO:0007669"/>
    <property type="project" value="InterPro"/>
</dbReference>
<name>A0A1T4L6P8_9FIRM</name>
<protein>
    <submittedName>
        <fullName evidence="4">DNA processing protein</fullName>
    </submittedName>
</protein>
<evidence type="ECO:0000259" key="2">
    <source>
        <dbReference type="Pfam" id="PF02481"/>
    </source>
</evidence>
<dbReference type="InterPro" id="IPR057666">
    <property type="entry name" value="DrpA_SLOG"/>
</dbReference>
<dbReference type="STRING" id="290054.SAMN02745114_00784"/>
<keyword evidence="5" id="KW-1185">Reference proteome</keyword>